<gene>
    <name evidence="3" type="ORF">AB840_09450</name>
</gene>
<dbReference type="Pfam" id="PF05658">
    <property type="entry name" value="YadA_head"/>
    <property type="match status" value="1"/>
</dbReference>
<evidence type="ECO:0000313" key="3">
    <source>
        <dbReference type="EMBL" id="KMO86191.1"/>
    </source>
</evidence>
<feature type="domain" description="Trimeric autotransporter adhesin YadA-like stalk" evidence="2">
    <location>
        <begin position="228"/>
        <end position="257"/>
    </location>
</feature>
<dbReference type="Pfam" id="PF05662">
    <property type="entry name" value="YadA_stalk"/>
    <property type="match status" value="1"/>
</dbReference>
<dbReference type="InterPro" id="IPR008635">
    <property type="entry name" value="Coiled_stalk_dom"/>
</dbReference>
<evidence type="ECO:0000313" key="4">
    <source>
        <dbReference type="Proteomes" id="UP000036503"/>
    </source>
</evidence>
<organism evidence="3 4">
    <name type="scientific">Megasphaera cerevisiae DSM 20462</name>
    <dbReference type="NCBI Taxonomy" id="1122219"/>
    <lineage>
        <taxon>Bacteria</taxon>
        <taxon>Bacillati</taxon>
        <taxon>Bacillota</taxon>
        <taxon>Negativicutes</taxon>
        <taxon>Veillonellales</taxon>
        <taxon>Veillonellaceae</taxon>
        <taxon>Megasphaera</taxon>
    </lineage>
</organism>
<dbReference type="AlphaFoldDB" id="A0A0J6ZMR2"/>
<reference evidence="3 4" key="1">
    <citation type="submission" date="2015-06" db="EMBL/GenBank/DDBJ databases">
        <title>Draft genome sequence of beer spoilage bacterium Megasphaera cerevisiae type strain 20462.</title>
        <authorList>
            <person name="Kutumbaka K."/>
            <person name="Pasmowitz J."/>
            <person name="Mategko J."/>
            <person name="Reyes D."/>
            <person name="Friedrich A."/>
            <person name="Han S."/>
            <person name="Martens-Habbena W."/>
            <person name="Neal-McKinney J."/>
            <person name="Janagama H.K."/>
            <person name="Nadala C."/>
            <person name="Samadpour M."/>
        </authorList>
    </citation>
    <scope>NUCLEOTIDE SEQUENCE [LARGE SCALE GENOMIC DNA]</scope>
    <source>
        <strain evidence="3 4">DSM 20462</strain>
    </source>
</reference>
<feature type="domain" description="Trimeric autotransporter adhesin YadA-like head" evidence="1">
    <location>
        <begin position="197"/>
        <end position="222"/>
    </location>
</feature>
<dbReference type="GO" id="GO:0019867">
    <property type="term" value="C:outer membrane"/>
    <property type="evidence" value="ECO:0007669"/>
    <property type="project" value="InterPro"/>
</dbReference>
<dbReference type="OrthoDB" id="1626884at2"/>
<dbReference type="Proteomes" id="UP000036503">
    <property type="component" value="Unassembled WGS sequence"/>
</dbReference>
<dbReference type="Gene3D" id="2.150.10.10">
    <property type="entry name" value="Serralysin-like metalloprotease, C-terminal"/>
    <property type="match status" value="1"/>
</dbReference>
<dbReference type="EMBL" id="LEKT01000030">
    <property type="protein sequence ID" value="KMO86191.1"/>
    <property type="molecule type" value="Genomic_DNA"/>
</dbReference>
<evidence type="ECO:0008006" key="5">
    <source>
        <dbReference type="Google" id="ProtNLM"/>
    </source>
</evidence>
<protein>
    <recommendedName>
        <fullName evidence="5">Trimeric autotransporter adhesin YadA-like head domain-containing protein</fullName>
    </recommendedName>
</protein>
<accession>A0A0J6ZMR2</accession>
<comment type="caution">
    <text evidence="3">The sequence shown here is derived from an EMBL/GenBank/DDBJ whole genome shotgun (WGS) entry which is preliminary data.</text>
</comment>
<proteinExistence type="predicted"/>
<dbReference type="InterPro" id="IPR008640">
    <property type="entry name" value="Adhesin_Head_dom"/>
</dbReference>
<dbReference type="PATRIC" id="fig|1122219.3.peg.1606"/>
<keyword evidence="4" id="KW-1185">Reference proteome</keyword>
<dbReference type="SUPFAM" id="SSF101967">
    <property type="entry name" value="Adhesin YadA, collagen-binding domain"/>
    <property type="match status" value="1"/>
</dbReference>
<name>A0A0J6ZMR2_9FIRM</name>
<sequence length="437" mass="45978">MTGQEYDNFLKEQWKIKPVQKDAMYAELTRMMMAQTALSSANDAQISSVPQVQTQPVSAAVIQAENIKTEKAENKQGATLNEKGLYVKQNAAAGYENMYNSLTQDGLRIGGDAQTGFQVDNEGNTYTTGTVTAADFILGDKSFKEAGVIPGSVKNVSYGIALGNESSVSAMYGTTSGKGAQVSGWGSTAIGANTSVSGKNSVAIGYGSQATENNVVSVGGYADGTQRRVIGVAAGVNDTDAVNVSQLKKTEKHVKQGSYAAENGQVKMDVVDGNDVKQTTGVTITNVASKTQQDTNTENISTNTQNISNNKTQIETNMQNITKNAGDITTINGTLTGAVMYDKTDNAYNKDSITLAGTAYNKNTAGSSPVYTGGTSITNVAYAQADRAVEGYKGYAAVNVDLMNDRLSQTENYVTGGNISGGNITLNRIQGGWNTVK</sequence>
<dbReference type="InterPro" id="IPR011049">
    <property type="entry name" value="Serralysin-like_metalloprot_C"/>
</dbReference>
<dbReference type="InParanoid" id="A0A0J6ZMR2"/>
<evidence type="ECO:0000259" key="2">
    <source>
        <dbReference type="Pfam" id="PF05662"/>
    </source>
</evidence>
<dbReference type="RefSeq" id="WP_048514596.1">
    <property type="nucleotide sequence ID" value="NZ_FUXD01000049.1"/>
</dbReference>
<evidence type="ECO:0000259" key="1">
    <source>
        <dbReference type="Pfam" id="PF05658"/>
    </source>
</evidence>
<dbReference type="STRING" id="39029.BSR42_10510"/>